<evidence type="ECO:0000256" key="3">
    <source>
        <dbReference type="ARBA" id="ARBA00022528"/>
    </source>
</evidence>
<dbReference type="EMBL" id="JAFCMP010000116">
    <property type="protein sequence ID" value="KAG5185945.1"/>
    <property type="molecule type" value="Genomic_DNA"/>
</dbReference>
<accession>A0A835Z6M5</accession>
<feature type="chain" id="PRO_5032536816" evidence="5">
    <location>
        <begin position="17"/>
        <end position="220"/>
    </location>
</feature>
<evidence type="ECO:0000256" key="4">
    <source>
        <dbReference type="ARBA" id="ARBA00022640"/>
    </source>
</evidence>
<feature type="signal peptide" evidence="5">
    <location>
        <begin position="1"/>
        <end position="16"/>
    </location>
</feature>
<organism evidence="6 7">
    <name type="scientific">Tribonema minus</name>
    <dbReference type="NCBI Taxonomy" id="303371"/>
    <lineage>
        <taxon>Eukaryota</taxon>
        <taxon>Sar</taxon>
        <taxon>Stramenopiles</taxon>
        <taxon>Ochrophyta</taxon>
        <taxon>PX clade</taxon>
        <taxon>Xanthophyceae</taxon>
        <taxon>Tribonematales</taxon>
        <taxon>Tribonemataceae</taxon>
        <taxon>Tribonema</taxon>
    </lineage>
</organism>
<evidence type="ECO:0000256" key="5">
    <source>
        <dbReference type="SAM" id="SignalP"/>
    </source>
</evidence>
<comment type="subcellular location">
    <subcellularLocation>
        <location evidence="1">Plastid</location>
        <location evidence="1">Chloroplast</location>
    </subcellularLocation>
</comment>
<gene>
    <name evidence="6" type="ORF">JKP88DRAFT_194191</name>
</gene>
<evidence type="ECO:0000313" key="7">
    <source>
        <dbReference type="Proteomes" id="UP000664859"/>
    </source>
</evidence>
<dbReference type="InterPro" id="IPR022796">
    <property type="entry name" value="Chloroa_b-bind"/>
</dbReference>
<name>A0A835Z6M5_9STRA</name>
<dbReference type="Pfam" id="PF00504">
    <property type="entry name" value="Chloroa_b-bind"/>
    <property type="match status" value="1"/>
</dbReference>
<evidence type="ECO:0000256" key="2">
    <source>
        <dbReference type="ARBA" id="ARBA00005933"/>
    </source>
</evidence>
<keyword evidence="5" id="KW-0732">Signal</keyword>
<dbReference type="AlphaFoldDB" id="A0A835Z6M5"/>
<dbReference type="Gene3D" id="1.10.3460.10">
    <property type="entry name" value="Chlorophyll a/b binding protein domain"/>
    <property type="match status" value="1"/>
</dbReference>
<dbReference type="OrthoDB" id="765963at2759"/>
<keyword evidence="7" id="KW-1185">Reference proteome</keyword>
<evidence type="ECO:0000256" key="1">
    <source>
        <dbReference type="ARBA" id="ARBA00004229"/>
    </source>
</evidence>
<dbReference type="GO" id="GO:0009507">
    <property type="term" value="C:chloroplast"/>
    <property type="evidence" value="ECO:0007669"/>
    <property type="project" value="UniProtKB-SubCell"/>
</dbReference>
<protein>
    <submittedName>
        <fullName evidence="6">CAB/ELIP/HLIP superfamily of protein</fullName>
    </submittedName>
</protein>
<proteinExistence type="inferred from homology"/>
<dbReference type="Proteomes" id="UP000664859">
    <property type="component" value="Unassembled WGS sequence"/>
</dbReference>
<keyword evidence="4" id="KW-0934">Plastid</keyword>
<keyword evidence="3" id="KW-0150">Chloroplast</keyword>
<evidence type="ECO:0000313" key="6">
    <source>
        <dbReference type="EMBL" id="KAG5185945.1"/>
    </source>
</evidence>
<reference evidence="6" key="1">
    <citation type="submission" date="2021-02" db="EMBL/GenBank/DDBJ databases">
        <title>First Annotated Genome of the Yellow-green Alga Tribonema minus.</title>
        <authorList>
            <person name="Mahan K.M."/>
        </authorList>
    </citation>
    <scope>NUCLEOTIDE SEQUENCE</scope>
    <source>
        <strain evidence="6">UTEX B ZZ1240</strain>
    </source>
</reference>
<sequence>MKVFALFALLLASVSAFMPATPASSFVAKAGAAVKPSASSMQMSVFTDATEAFSKDYPDFYKAGWGPTTKAERWNGRHAMFGWVLIVATGYAKAHGLIPDPEVALNLKEWGTLSILAGPQTISNERAVVLIANVHALFMSLCAAFAPLSFQDPLLIPKGQKDEPAAGLIPAIVPGLTKEAELLNGRLAMLGLVLVMGHSLATGTPFLNSVDLFLGNRLGL</sequence>
<dbReference type="SUPFAM" id="SSF103511">
    <property type="entry name" value="Chlorophyll a-b binding protein"/>
    <property type="match status" value="1"/>
</dbReference>
<comment type="caution">
    <text evidence="6">The sequence shown here is derived from an EMBL/GenBank/DDBJ whole genome shotgun (WGS) entry which is preliminary data.</text>
</comment>
<comment type="similarity">
    <text evidence="2">Belongs to the fucoxanthin chlorophyll protein family.</text>
</comment>